<dbReference type="InterPro" id="IPR007237">
    <property type="entry name" value="CD20-like"/>
</dbReference>
<keyword evidence="10 11" id="KW-0170">Cobalt</keyword>
<dbReference type="AlphaFoldDB" id="A0A091DBJ3"/>
<dbReference type="Pfam" id="PF04103">
    <property type="entry name" value="CD20"/>
    <property type="match status" value="2"/>
</dbReference>
<proteinExistence type="inferred from homology"/>
<feature type="transmembrane region" description="Helical" evidence="13">
    <location>
        <begin position="249"/>
        <end position="271"/>
    </location>
</feature>
<keyword evidence="12" id="KW-1015">Disulfide bond</keyword>
<dbReference type="Pfam" id="PF01122">
    <property type="entry name" value="Cobalamin_bind"/>
    <property type="match status" value="1"/>
</dbReference>
<keyword evidence="16" id="KW-1185">Reference proteome</keyword>
<keyword evidence="5" id="KW-0964">Secreted</keyword>
<feature type="transmembrane region" description="Helical" evidence="13">
    <location>
        <begin position="181"/>
        <end position="202"/>
    </location>
</feature>
<dbReference type="Gene3D" id="2.60.40.3210">
    <property type="entry name" value="Zona pellucida, ZP-N domain"/>
    <property type="match status" value="1"/>
</dbReference>
<dbReference type="EMBL" id="KN122588">
    <property type="protein sequence ID" value="KFO29509.1"/>
    <property type="molecule type" value="Genomic_DNA"/>
</dbReference>
<evidence type="ECO:0000256" key="6">
    <source>
        <dbReference type="ARBA" id="ARBA00022692"/>
    </source>
</evidence>
<feature type="binding site" evidence="11">
    <location>
        <position position="1063"/>
    </location>
    <ligand>
        <name>cyanocob(III)alamin</name>
        <dbReference type="ChEBI" id="CHEBI:17439"/>
    </ligand>
</feature>
<protein>
    <submittedName>
        <fullName evidence="15">Transcobalamin-1</fullName>
    </submittedName>
</protein>
<evidence type="ECO:0000256" key="7">
    <source>
        <dbReference type="ARBA" id="ARBA00022729"/>
    </source>
</evidence>
<keyword evidence="7" id="KW-0732">Signal</keyword>
<evidence type="ECO:0000259" key="14">
    <source>
        <dbReference type="Pfam" id="PF14478"/>
    </source>
</evidence>
<evidence type="ECO:0000256" key="5">
    <source>
        <dbReference type="ARBA" id="ARBA00022525"/>
    </source>
</evidence>
<evidence type="ECO:0000256" key="11">
    <source>
        <dbReference type="PIRSR" id="PIRSR602157-1"/>
    </source>
</evidence>
<comment type="similarity">
    <text evidence="3">Belongs to the eukaryotic cobalamin transport proteins family.</text>
</comment>
<dbReference type="STRING" id="885580.ENSFDAP00000020543"/>
<dbReference type="Gene3D" id="1.50.10.20">
    <property type="match status" value="2"/>
</dbReference>
<dbReference type="Gene3D" id="2.170.130.30">
    <property type="match status" value="1"/>
</dbReference>
<sequence length="1085" mass="118713">MRVGRRSLRPSAGARGSAVDRKGCEFCRRILTTETAPPVPFQGLLTTPAEAAKDVAESLPIGSTSMTSQPIPREAIAVLTAHGIHLPQTEQPCAPSQKQESLKKRLKAEVTVFGTIQILCGVMVLSFGIILAAAPDSPHFTTVFYTLIKSAYPFLGSLCFIVSGCLSIITEKKSTKSLVRSSLACSILSTVLALVGVALISYTLAALESSLQQCELSRLSGLATQSYFYFHHEDYSDCLIAKASVTGALSLMLLCSVLELCLAVLTAVLLWKQAQSDFPGLACWWRISFHMINPMEAVCASRETTRKSLTNRHSPFVSWHQPLSGSGHAEPRDRIYPDAAASTEGRHLQEQLQKAWSHFRISSSIASQSAAIVTAQGMEPTSADISPAVRQLEQPAPLHSFLPRRMAEKFLKGEPKILGIVQILIAVMNFGLGTVILSIMVPVYDPHPMLFNLGYPIWGSVMFFISGSLSIAAGATTTKGMIQSSIGLNITSSVLSALGVIITAISLNILSLEHTMCHRIFMPEMCSLTFVVMMGLEGIVLILSLLELCIALSLAAFGCKVTCCNLPGLGAALSSDMEDFLEFGKLLLLFSLIGTCSLDLGEQPVYVRCSPTWFLARVKQNAFDSDIPMAPEEVYLGRTCPVSSVHPGFYQFLYHTNQCEIRTEVLPEDLLLFESEIFFVSMLSDVYATIPVVCIVPRPCRLVRRRLLHGEAAVSTTDAKELRGPQVSEENYFRLNPLLNTMTDSKYTTGSHSADILLSLRLVGLQNQTLIQPLSQQVKKEVRRKEAHDGSPLTNYFQLSLGILALCLFHGQYSTTQVAELFAPENKNYYFHGNFSVDTGAMAVLALMCVKRGLINGQTKTDKKDLRSIDEHIQSLVEKLLSEKKEGGLIGNTFSTGIAVQALFIAPHYYKERDWNCRQTLDTILREISQGAFTTPIAAAQILPTLVGKTYLDVSRGSSCASGLGNFNISGHEPEPTTPPNSPSNITVHFSVKIRETYSTTVTVPKGSVFLAVMEEAQKKNETVFGFTVEQSSWGPYVTSVQGLKANNNDRTYWELRSGGRSLSQGVGSYVVHDGESLEIRWSKY</sequence>
<dbReference type="InterPro" id="IPR002157">
    <property type="entry name" value="Cbl-bd_prot"/>
</dbReference>
<evidence type="ECO:0000313" key="15">
    <source>
        <dbReference type="EMBL" id="KFO29509.1"/>
    </source>
</evidence>
<feature type="binding site" evidence="11">
    <location>
        <position position="892"/>
    </location>
    <ligand>
        <name>cyanocob(III)alamin</name>
        <dbReference type="ChEBI" id="CHEBI:17439"/>
    </ligand>
</feature>
<dbReference type="GO" id="GO:0005615">
    <property type="term" value="C:extracellular space"/>
    <property type="evidence" value="ECO:0007669"/>
    <property type="project" value="TreeGrafter"/>
</dbReference>
<dbReference type="PANTHER" id="PTHR10559:SF13">
    <property type="entry name" value="TRANSCOBALAMIN-1"/>
    <property type="match status" value="1"/>
</dbReference>
<feature type="transmembrane region" description="Helical" evidence="13">
    <location>
        <begin position="417"/>
        <end position="441"/>
    </location>
</feature>
<name>A0A091DBJ3_FUKDA</name>
<feature type="transmembrane region" description="Helical" evidence="13">
    <location>
        <begin position="486"/>
        <end position="510"/>
    </location>
</feature>
<gene>
    <name evidence="15" type="ORF">H920_09116</name>
</gene>
<dbReference type="InterPro" id="IPR027954">
    <property type="entry name" value="Transcobalamin-like_C"/>
</dbReference>
<dbReference type="GO" id="GO:0031419">
    <property type="term" value="F:cobalamin binding"/>
    <property type="evidence" value="ECO:0007669"/>
    <property type="project" value="InterPro"/>
</dbReference>
<accession>A0A091DBJ3</accession>
<evidence type="ECO:0000256" key="1">
    <source>
        <dbReference type="ARBA" id="ARBA00004141"/>
    </source>
</evidence>
<evidence type="ECO:0000313" key="16">
    <source>
        <dbReference type="Proteomes" id="UP000028990"/>
    </source>
</evidence>
<feature type="binding site" evidence="11">
    <location>
        <begin position="1054"/>
        <end position="1056"/>
    </location>
    <ligand>
        <name>cyanocob(III)alamin</name>
        <dbReference type="ChEBI" id="CHEBI:17439"/>
    </ligand>
</feature>
<dbReference type="PANTHER" id="PTHR10559">
    <property type="entry name" value="TRANSCOBALAMIN-1/GASTRIC INTRINSIC FACTOR"/>
    <property type="match status" value="1"/>
</dbReference>
<feature type="domain" description="Transcobalamin-like C-terminal" evidence="14">
    <location>
        <begin position="1007"/>
        <end position="1084"/>
    </location>
</feature>
<evidence type="ECO:0000256" key="4">
    <source>
        <dbReference type="ARBA" id="ARBA00022426"/>
    </source>
</evidence>
<dbReference type="GO" id="GO:0006824">
    <property type="term" value="P:cobalt ion transport"/>
    <property type="evidence" value="ECO:0007669"/>
    <property type="project" value="UniProtKB-KW"/>
</dbReference>
<organism evidence="15 16">
    <name type="scientific">Fukomys damarensis</name>
    <name type="common">Damaraland mole rat</name>
    <name type="synonym">Cryptomys damarensis</name>
    <dbReference type="NCBI Taxonomy" id="885580"/>
    <lineage>
        <taxon>Eukaryota</taxon>
        <taxon>Metazoa</taxon>
        <taxon>Chordata</taxon>
        <taxon>Craniata</taxon>
        <taxon>Vertebrata</taxon>
        <taxon>Euteleostomi</taxon>
        <taxon>Mammalia</taxon>
        <taxon>Eutheria</taxon>
        <taxon>Euarchontoglires</taxon>
        <taxon>Glires</taxon>
        <taxon>Rodentia</taxon>
        <taxon>Hystricomorpha</taxon>
        <taxon>Bathyergidae</taxon>
        <taxon>Fukomys</taxon>
    </lineage>
</organism>
<dbReference type="Proteomes" id="UP000028990">
    <property type="component" value="Unassembled WGS sequence"/>
</dbReference>
<keyword evidence="6 13" id="KW-0812">Transmembrane</keyword>
<evidence type="ECO:0000256" key="3">
    <source>
        <dbReference type="ARBA" id="ARBA00006449"/>
    </source>
</evidence>
<dbReference type="eggNOG" id="ENOG502S3XD">
    <property type="taxonomic scope" value="Eukaryota"/>
</dbReference>
<feature type="binding site" evidence="11">
    <location>
        <begin position="794"/>
        <end position="798"/>
    </location>
    <ligand>
        <name>cyanocob(III)alamin</name>
        <dbReference type="ChEBI" id="CHEBI:17439"/>
    </ligand>
</feature>
<dbReference type="InterPro" id="IPR051588">
    <property type="entry name" value="Cobalamin_Transport"/>
</dbReference>
<evidence type="ECO:0000256" key="10">
    <source>
        <dbReference type="ARBA" id="ARBA00023285"/>
    </source>
</evidence>
<keyword evidence="4" id="KW-0171">Cobalt transport</keyword>
<evidence type="ECO:0000256" key="12">
    <source>
        <dbReference type="PIRSR" id="PIRSR602157-2"/>
    </source>
</evidence>
<keyword evidence="9 13" id="KW-0472">Membrane</keyword>
<feature type="transmembrane region" description="Helical" evidence="13">
    <location>
        <begin position="151"/>
        <end position="169"/>
    </location>
</feature>
<feature type="binding site" evidence="11">
    <location>
        <position position="1085"/>
    </location>
    <ligand>
        <name>cyanocob(III)alamin</name>
        <dbReference type="ChEBI" id="CHEBI:17439"/>
    </ligand>
</feature>
<feature type="binding site" evidence="11">
    <location>
        <position position="838"/>
    </location>
    <ligand>
        <name>cyanocob(III)alamin</name>
        <dbReference type="ChEBI" id="CHEBI:17439"/>
    </ligand>
</feature>
<keyword evidence="8 13" id="KW-1133">Transmembrane helix</keyword>
<evidence type="ECO:0000256" key="2">
    <source>
        <dbReference type="ARBA" id="ARBA00004613"/>
    </source>
</evidence>
<feature type="disulfide bond" evidence="12">
    <location>
        <begin position="807"/>
        <end position="849"/>
    </location>
</feature>
<dbReference type="GO" id="GO:0015889">
    <property type="term" value="P:cobalamin transport"/>
    <property type="evidence" value="ECO:0007669"/>
    <property type="project" value="InterPro"/>
</dbReference>
<feature type="binding site" evidence="11">
    <location>
        <begin position="1037"/>
        <end position="1038"/>
    </location>
    <ligand>
        <name>cyanocob(III)alamin</name>
        <dbReference type="ChEBI" id="CHEBI:17439"/>
    </ligand>
</feature>
<reference evidence="15 16" key="1">
    <citation type="submission" date="2013-11" db="EMBL/GenBank/DDBJ databases">
        <title>The Damaraland mole rat (Fukomys damarensis) genome and evolution of African mole rats.</title>
        <authorList>
            <person name="Gladyshev V.N."/>
            <person name="Fang X."/>
        </authorList>
    </citation>
    <scope>NUCLEOTIDE SEQUENCE [LARGE SCALE GENOMIC DNA]</scope>
    <source>
        <tissue evidence="15">Liver</tissue>
    </source>
</reference>
<dbReference type="Pfam" id="PF14478">
    <property type="entry name" value="DUF4430"/>
    <property type="match status" value="1"/>
</dbReference>
<keyword evidence="4" id="KW-0406">Ion transport</keyword>
<evidence type="ECO:0000256" key="13">
    <source>
        <dbReference type="SAM" id="Phobius"/>
    </source>
</evidence>
<dbReference type="GO" id="GO:0016020">
    <property type="term" value="C:membrane"/>
    <property type="evidence" value="ECO:0007669"/>
    <property type="project" value="UniProtKB-SubCell"/>
</dbReference>
<comment type="subcellular location">
    <subcellularLocation>
        <location evidence="1">Membrane</location>
        <topology evidence="1">Multi-pass membrane protein</topology>
    </subcellularLocation>
    <subcellularLocation>
        <location evidence="2">Secreted</location>
    </subcellularLocation>
</comment>
<feature type="transmembrane region" description="Helical" evidence="13">
    <location>
        <begin position="453"/>
        <end position="474"/>
    </location>
</feature>
<evidence type="ECO:0000256" key="8">
    <source>
        <dbReference type="ARBA" id="ARBA00022989"/>
    </source>
</evidence>
<feature type="binding site" evidence="11">
    <location>
        <position position="941"/>
    </location>
    <ligand>
        <name>cyanocob(III)alamin</name>
        <dbReference type="ChEBI" id="CHEBI:17439"/>
    </ligand>
</feature>
<evidence type="ECO:0000256" key="9">
    <source>
        <dbReference type="ARBA" id="ARBA00023136"/>
    </source>
</evidence>
<feature type="transmembrane region" description="Helical" evidence="13">
    <location>
        <begin position="110"/>
        <end position="131"/>
    </location>
</feature>
<feature type="transmembrane region" description="Helical" evidence="13">
    <location>
        <begin position="530"/>
        <end position="559"/>
    </location>
</feature>
<keyword evidence="4" id="KW-0813">Transport</keyword>